<dbReference type="PROSITE" id="PS00061">
    <property type="entry name" value="ADH_SHORT"/>
    <property type="match status" value="1"/>
</dbReference>
<sequence>MTNSRLDSKAESDSLTTASNGAPTVLITGASKGVGAACVHGFAKAFPEGINLVLVARGLAGLQELESELSQYPNAKVLTLTADIADLKACKQLVAAAVQEFGGINVLVNNAGLHHRGEFSQRTPEQIAAMVDVNLRSPLYLAALVLPLMPKSGQRAIVMVGSLAGRAPLQGAATYSSTKSGLRAFAYALSDELRDKNINVAVVSPGPIDTHFIMDEIDEVEDIVYSQPMSTPEQVAAAIVKLAKGTETEITMPWFSGKLTTLGYLFPSFRRASRGLLYRIGRKNKDKYRRRQS</sequence>
<protein>
    <submittedName>
        <fullName evidence="5">Short-chain dehydrogenase/reductase SDR</fullName>
    </submittedName>
</protein>
<dbReference type="GO" id="GO:0016491">
    <property type="term" value="F:oxidoreductase activity"/>
    <property type="evidence" value="ECO:0007669"/>
    <property type="project" value="UniProtKB-KW"/>
</dbReference>
<evidence type="ECO:0000256" key="1">
    <source>
        <dbReference type="ARBA" id="ARBA00006484"/>
    </source>
</evidence>
<dbReference type="InterPro" id="IPR057326">
    <property type="entry name" value="KR_dom"/>
</dbReference>
<dbReference type="Gene3D" id="3.40.50.720">
    <property type="entry name" value="NAD(P)-binding Rossmann-like Domain"/>
    <property type="match status" value="1"/>
</dbReference>
<dbReference type="GO" id="GO:0016020">
    <property type="term" value="C:membrane"/>
    <property type="evidence" value="ECO:0007669"/>
    <property type="project" value="TreeGrafter"/>
</dbReference>
<dbReference type="Proteomes" id="UP000250123">
    <property type="component" value="Chromosome SHEWBE"/>
</dbReference>
<dbReference type="Pfam" id="PF00106">
    <property type="entry name" value="adh_short"/>
    <property type="match status" value="1"/>
</dbReference>
<dbReference type="CDD" id="cd05233">
    <property type="entry name" value="SDR_c"/>
    <property type="match status" value="1"/>
</dbReference>
<name>A0A330M7Y9_9GAMM</name>
<dbReference type="SMART" id="SM00822">
    <property type="entry name" value="PKS_KR"/>
    <property type="match status" value="1"/>
</dbReference>
<evidence type="ECO:0000313" key="5">
    <source>
        <dbReference type="EMBL" id="SQH78222.1"/>
    </source>
</evidence>
<dbReference type="AlphaFoldDB" id="A0A330M7Y9"/>
<dbReference type="PRINTS" id="PR00081">
    <property type="entry name" value="GDHRDH"/>
</dbReference>
<evidence type="ECO:0000256" key="3">
    <source>
        <dbReference type="RuleBase" id="RU000363"/>
    </source>
</evidence>
<dbReference type="RefSeq" id="WP_112353832.1">
    <property type="nucleotide sequence ID" value="NZ_LS483452.1"/>
</dbReference>
<accession>A0A330M7Y9</accession>
<dbReference type="PANTHER" id="PTHR44196:SF1">
    <property type="entry name" value="DEHYDROGENASE_REDUCTASE SDR FAMILY MEMBER 7B"/>
    <property type="match status" value="1"/>
</dbReference>
<feature type="domain" description="Ketoreductase" evidence="4">
    <location>
        <begin position="23"/>
        <end position="211"/>
    </location>
</feature>
<reference evidence="6" key="1">
    <citation type="submission" date="2018-06" db="EMBL/GenBank/DDBJ databases">
        <authorList>
            <person name="Cea G.-C."/>
            <person name="William W."/>
        </authorList>
    </citation>
    <scope>NUCLEOTIDE SEQUENCE [LARGE SCALE GENOMIC DNA]</scope>
    <source>
        <strain evidence="6">DB21MT-2</strain>
    </source>
</reference>
<dbReference type="SUPFAM" id="SSF51735">
    <property type="entry name" value="NAD(P)-binding Rossmann-fold domains"/>
    <property type="match status" value="1"/>
</dbReference>
<dbReference type="PANTHER" id="PTHR44196">
    <property type="entry name" value="DEHYDROGENASE/REDUCTASE SDR FAMILY MEMBER 7B"/>
    <property type="match status" value="1"/>
</dbReference>
<keyword evidence="2" id="KW-0560">Oxidoreductase</keyword>
<proteinExistence type="inferred from homology"/>
<gene>
    <name evidence="5" type="ORF">SHEWBE_4262</name>
</gene>
<dbReference type="KEGG" id="sbk:SHEWBE_4262"/>
<comment type="similarity">
    <text evidence="1 3">Belongs to the short-chain dehydrogenases/reductases (SDR) family.</text>
</comment>
<dbReference type="InterPro" id="IPR036291">
    <property type="entry name" value="NAD(P)-bd_dom_sf"/>
</dbReference>
<evidence type="ECO:0000259" key="4">
    <source>
        <dbReference type="SMART" id="SM00822"/>
    </source>
</evidence>
<evidence type="ECO:0000256" key="2">
    <source>
        <dbReference type="ARBA" id="ARBA00023002"/>
    </source>
</evidence>
<evidence type="ECO:0000313" key="6">
    <source>
        <dbReference type="Proteomes" id="UP000250123"/>
    </source>
</evidence>
<dbReference type="PRINTS" id="PR00080">
    <property type="entry name" value="SDRFAMILY"/>
</dbReference>
<dbReference type="EMBL" id="LS483452">
    <property type="protein sequence ID" value="SQH78222.1"/>
    <property type="molecule type" value="Genomic_DNA"/>
</dbReference>
<dbReference type="InterPro" id="IPR020904">
    <property type="entry name" value="Sc_DH/Rdtase_CS"/>
</dbReference>
<organism evidence="5 6">
    <name type="scientific">Shewanella benthica</name>
    <dbReference type="NCBI Taxonomy" id="43661"/>
    <lineage>
        <taxon>Bacteria</taxon>
        <taxon>Pseudomonadati</taxon>
        <taxon>Pseudomonadota</taxon>
        <taxon>Gammaproteobacteria</taxon>
        <taxon>Alteromonadales</taxon>
        <taxon>Shewanellaceae</taxon>
        <taxon>Shewanella</taxon>
    </lineage>
</organism>
<dbReference type="PIRSF" id="PIRSF000126">
    <property type="entry name" value="11-beta-HSD1"/>
    <property type="match status" value="1"/>
</dbReference>
<dbReference type="OrthoDB" id="6503536at2"/>
<dbReference type="InterPro" id="IPR002347">
    <property type="entry name" value="SDR_fam"/>
</dbReference>